<evidence type="ECO:0000256" key="1">
    <source>
        <dbReference type="ARBA" id="ARBA00004196"/>
    </source>
</evidence>
<dbReference type="InterPro" id="IPR026468">
    <property type="entry name" value="Nitrous_oxide_Rdtase_Sec-dep"/>
</dbReference>
<evidence type="ECO:0000313" key="8">
    <source>
        <dbReference type="Proteomes" id="UP000432350"/>
    </source>
</evidence>
<evidence type="ECO:0000256" key="3">
    <source>
        <dbReference type="ARBA" id="ARBA00023008"/>
    </source>
</evidence>
<protein>
    <submittedName>
        <fullName evidence="5">Nitrous-oxide reductase</fullName>
        <ecNumber evidence="5">1.7.2.4</ecNumber>
    </submittedName>
</protein>
<dbReference type="Proteomes" id="UP000251241">
    <property type="component" value="Unassembled WGS sequence"/>
</dbReference>
<organism evidence="5 7">
    <name type="scientific">Sphingobacterium multivorum</name>
    <dbReference type="NCBI Taxonomy" id="28454"/>
    <lineage>
        <taxon>Bacteria</taxon>
        <taxon>Pseudomonadati</taxon>
        <taxon>Bacteroidota</taxon>
        <taxon>Sphingobacteriia</taxon>
        <taxon>Sphingobacteriales</taxon>
        <taxon>Sphingobacteriaceae</taxon>
        <taxon>Sphingobacterium</taxon>
    </lineage>
</organism>
<dbReference type="AlphaFoldDB" id="A0A2X2IQM0"/>
<dbReference type="SUPFAM" id="SSF50974">
    <property type="entry name" value="Nitrous oxide reductase, N-terminal domain"/>
    <property type="match status" value="1"/>
</dbReference>
<keyword evidence="4" id="KW-0732">Signal</keyword>
<dbReference type="RefSeq" id="WP_083295916.1">
    <property type="nucleotide sequence ID" value="NZ_CP068086.1"/>
</dbReference>
<dbReference type="GO" id="GO:0030313">
    <property type="term" value="C:cell envelope"/>
    <property type="evidence" value="ECO:0007669"/>
    <property type="project" value="UniProtKB-SubCell"/>
</dbReference>
<dbReference type="GO" id="GO:0046872">
    <property type="term" value="F:metal ion binding"/>
    <property type="evidence" value="ECO:0007669"/>
    <property type="project" value="UniProtKB-KW"/>
</dbReference>
<dbReference type="InterPro" id="IPR034205">
    <property type="entry name" value="N2OR_C"/>
</dbReference>
<dbReference type="InterPro" id="IPR008972">
    <property type="entry name" value="Cupredoxin"/>
</dbReference>
<dbReference type="InterPro" id="IPR051403">
    <property type="entry name" value="NosZ/Cyto_c_oxidase_sub2"/>
</dbReference>
<dbReference type="InterPro" id="IPR011045">
    <property type="entry name" value="N2O_reductase_N"/>
</dbReference>
<dbReference type="GO" id="GO:0050304">
    <property type="term" value="F:nitrous-oxide reductase activity"/>
    <property type="evidence" value="ECO:0007669"/>
    <property type="project" value="UniProtKB-EC"/>
</dbReference>
<dbReference type="CDD" id="cd04223">
    <property type="entry name" value="N2OR_C"/>
    <property type="match status" value="1"/>
</dbReference>
<feature type="signal peptide" evidence="4">
    <location>
        <begin position="1"/>
        <end position="21"/>
    </location>
</feature>
<evidence type="ECO:0000256" key="4">
    <source>
        <dbReference type="SAM" id="SignalP"/>
    </source>
</evidence>
<evidence type="ECO:0000256" key="2">
    <source>
        <dbReference type="ARBA" id="ARBA00022723"/>
    </source>
</evidence>
<evidence type="ECO:0000313" key="6">
    <source>
        <dbReference type="EMBL" id="VXC94690.1"/>
    </source>
</evidence>
<dbReference type="GeneID" id="97181855"/>
<dbReference type="Gene3D" id="2.130.10.10">
    <property type="entry name" value="YVTN repeat-like/Quinoprotein amine dehydrogenase"/>
    <property type="match status" value="1"/>
</dbReference>
<dbReference type="EC" id="1.7.2.4" evidence="5"/>
<accession>A0A2X2IQM0</accession>
<evidence type="ECO:0000313" key="7">
    <source>
        <dbReference type="Proteomes" id="UP000251241"/>
    </source>
</evidence>
<dbReference type="PANTHER" id="PTHR42838:SF2">
    <property type="entry name" value="NITROUS-OXIDE REDUCTASE"/>
    <property type="match status" value="1"/>
</dbReference>
<gene>
    <name evidence="5" type="primary">nosZ</name>
    <name evidence="5" type="ORF">NCTC11343_00113</name>
    <name evidence="6" type="ORF">SPHINGO8BC_51060</name>
</gene>
<dbReference type="InterPro" id="IPR015943">
    <property type="entry name" value="WD40/YVTN_repeat-like_dom_sf"/>
</dbReference>
<dbReference type="PANTHER" id="PTHR42838">
    <property type="entry name" value="CYTOCHROME C OXIDASE SUBUNIT II"/>
    <property type="match status" value="1"/>
</dbReference>
<evidence type="ECO:0000313" key="5">
    <source>
        <dbReference type="EMBL" id="SPZ83594.1"/>
    </source>
</evidence>
<dbReference type="EMBL" id="CABWMV010000024">
    <property type="protein sequence ID" value="VXC94690.1"/>
    <property type="molecule type" value="Genomic_DNA"/>
</dbReference>
<proteinExistence type="predicted"/>
<dbReference type="Gene3D" id="2.60.40.420">
    <property type="entry name" value="Cupredoxins - blue copper proteins"/>
    <property type="match status" value="1"/>
</dbReference>
<reference evidence="6 8" key="2">
    <citation type="submission" date="2019-10" db="EMBL/GenBank/DDBJ databases">
        <authorList>
            <person name="Karimi E."/>
        </authorList>
    </citation>
    <scope>NUCLEOTIDE SEQUENCE [LARGE SCALE GENOMIC DNA]</scope>
    <source>
        <strain evidence="6">Sphingobacterium sp. 8BC</strain>
    </source>
</reference>
<dbReference type="SUPFAM" id="SSF49503">
    <property type="entry name" value="Cupredoxins"/>
    <property type="match status" value="1"/>
</dbReference>
<dbReference type="Pfam" id="PF18764">
    <property type="entry name" value="nos_propeller"/>
    <property type="match status" value="1"/>
</dbReference>
<dbReference type="NCBIfam" id="TIGR04246">
    <property type="entry name" value="nitrous_NosZ_Gp"/>
    <property type="match status" value="1"/>
</dbReference>
<name>A0A2X2IQM0_SPHMU</name>
<keyword evidence="2" id="KW-0479">Metal-binding</keyword>
<keyword evidence="3" id="KW-0186">Copper</keyword>
<comment type="subcellular location">
    <subcellularLocation>
        <location evidence="1">Cell envelope</location>
    </subcellularLocation>
</comment>
<dbReference type="EMBL" id="UAUU01000002">
    <property type="protein sequence ID" value="SPZ83594.1"/>
    <property type="molecule type" value="Genomic_DNA"/>
</dbReference>
<feature type="chain" id="PRO_5036058319" evidence="4">
    <location>
        <begin position="22"/>
        <end position="662"/>
    </location>
</feature>
<dbReference type="Proteomes" id="UP000432350">
    <property type="component" value="Unassembled WGS sequence"/>
</dbReference>
<reference evidence="5 7" key="1">
    <citation type="submission" date="2018-06" db="EMBL/GenBank/DDBJ databases">
        <authorList>
            <consortium name="Pathogen Informatics"/>
            <person name="Doyle S."/>
        </authorList>
    </citation>
    <scope>NUCLEOTIDE SEQUENCE [LARGE SCALE GENOMIC DNA]</scope>
    <source>
        <strain evidence="5 7">NCTC11343</strain>
    </source>
</reference>
<accession>A0A654CP26</accession>
<keyword evidence="5" id="KW-0560">Oxidoreductase</keyword>
<sequence length="662" mass="73370">MTLTKYILTSLMASAMLSTFHACKPKGAGAAVSGDAAEKVYVAPGKYDEFYNFVSGGFSGQLSVYGLPSGRLLRVIPVFSLDPEKGWGFSEETKPMLETSHGNVPWDDLHHVQLSKTDGNYDGRWVFVNANNTPRIARVDLTTFRTAEVLELPNSGGNHSSPYITENTEYVVAGTRFSVPLDGESGDVPINTFKKNFRGTLSFVSVNKDNGNMELAFQIETPGVNYDLSRAGKGTSHGWFFFSTYNTEQANTLLEVNASKNDKDFILAVNWKKAEEYLKAGKGKKVTGLKYAHNTYDEKSHTAKTSFNTETIVLKAEELEGLCYYIPCPKSPHGVDVDPTGEYIVGSGKLAAVIPVFSFAKMQKAIQEKQFEGKFGGIPIIKYESALYGEVQKPGLGPLHTEFDGRGNAITSFFVSSELVKWNIKDLKVLDRTPTFYSTGHLMIPGGDTKNPEGKYVIAYNKITKDRFLPTGPELAQSAQLFDISGDKMQLLLDFPTIGEPHYAQAIKAEKVKDKSVKIFKIEENTSPFVAKGDKDARVERKGNQVHVYLTSIRSHFTPDNIEGVQLGDEVYFHVTNIEQDWDMPHGFAVKGAKNGELLIMPGETQTLKWVPDRVGVFPFYCTDFCSALHQEMQGYIRISKKGNNVPLIYSLGTNQPQEKTN</sequence>
<dbReference type="InterPro" id="IPR041114">
    <property type="entry name" value="Nos_propeller"/>
</dbReference>